<dbReference type="Proteomes" id="UP000030758">
    <property type="component" value="Unassembled WGS sequence"/>
</dbReference>
<gene>
    <name evidence="2" type="ORF">M513_06505</name>
    <name evidence="3" type="ORF">M514_06505</name>
</gene>
<reference evidence="3 4" key="1">
    <citation type="journal article" date="2014" name="Nat. Genet.">
        <title>Genome and transcriptome of the porcine whipworm Trichuris suis.</title>
        <authorList>
            <person name="Jex A.R."/>
            <person name="Nejsum P."/>
            <person name="Schwarz E.M."/>
            <person name="Hu L."/>
            <person name="Young N.D."/>
            <person name="Hall R.S."/>
            <person name="Korhonen P.K."/>
            <person name="Liao S."/>
            <person name="Thamsborg S."/>
            <person name="Xia J."/>
            <person name="Xu P."/>
            <person name="Wang S."/>
            <person name="Scheerlinck J.P."/>
            <person name="Hofmann A."/>
            <person name="Sternberg P.W."/>
            <person name="Wang J."/>
            <person name="Gasser R.B."/>
        </authorList>
    </citation>
    <scope>NUCLEOTIDE SEQUENCE [LARGE SCALE GENOMIC DNA]</scope>
    <source>
        <strain evidence="3">DCEP-RM93F</strain>
        <strain evidence="2">DCEP-RM93M</strain>
    </source>
</reference>
<keyword evidence="4" id="KW-1185">Reference proteome</keyword>
<accession>A0A085N2Z0</accession>
<dbReference type="EMBL" id="KL367565">
    <property type="protein sequence ID" value="KFD63836.1"/>
    <property type="molecule type" value="Genomic_DNA"/>
</dbReference>
<dbReference type="EMBL" id="KL363225">
    <property type="protein sequence ID" value="KFD52658.1"/>
    <property type="molecule type" value="Genomic_DNA"/>
</dbReference>
<organism evidence="3">
    <name type="scientific">Trichuris suis</name>
    <name type="common">pig whipworm</name>
    <dbReference type="NCBI Taxonomy" id="68888"/>
    <lineage>
        <taxon>Eukaryota</taxon>
        <taxon>Metazoa</taxon>
        <taxon>Ecdysozoa</taxon>
        <taxon>Nematoda</taxon>
        <taxon>Enoplea</taxon>
        <taxon>Dorylaimia</taxon>
        <taxon>Trichinellida</taxon>
        <taxon>Trichuridae</taxon>
        <taxon>Trichuris</taxon>
    </lineage>
</organism>
<proteinExistence type="predicted"/>
<sequence>MRHLDVKCAWFNEELEGELYMEQPRASRNQEKKVKCKKAFTDSQSARCWNRKVNEALWTQGLMRSQADQCLFTRKEKDGEITYSCCIWTTSS</sequence>
<dbReference type="AlphaFoldDB" id="A0A085N2Z0"/>
<evidence type="ECO:0000313" key="2">
    <source>
        <dbReference type="EMBL" id="KFD52658.1"/>
    </source>
</evidence>
<dbReference type="Pfam" id="PF07727">
    <property type="entry name" value="RVT_2"/>
    <property type="match status" value="1"/>
</dbReference>
<protein>
    <recommendedName>
        <fullName evidence="1">Reverse transcriptase Ty1/copia-type domain-containing protein</fullName>
    </recommendedName>
</protein>
<dbReference type="Proteomes" id="UP000030764">
    <property type="component" value="Unassembled WGS sequence"/>
</dbReference>
<evidence type="ECO:0000313" key="3">
    <source>
        <dbReference type="EMBL" id="KFD63836.1"/>
    </source>
</evidence>
<dbReference type="InterPro" id="IPR013103">
    <property type="entry name" value="RVT_2"/>
</dbReference>
<evidence type="ECO:0000313" key="4">
    <source>
        <dbReference type="Proteomes" id="UP000030764"/>
    </source>
</evidence>
<feature type="domain" description="Reverse transcriptase Ty1/copia-type" evidence="1">
    <location>
        <begin position="2"/>
        <end position="81"/>
    </location>
</feature>
<evidence type="ECO:0000259" key="1">
    <source>
        <dbReference type="Pfam" id="PF07727"/>
    </source>
</evidence>
<name>A0A085N2Z0_9BILA</name>